<feature type="compositionally biased region" description="Basic and acidic residues" evidence="2">
    <location>
        <begin position="287"/>
        <end position="298"/>
    </location>
</feature>
<feature type="compositionally biased region" description="Basic and acidic residues" evidence="2">
    <location>
        <begin position="183"/>
        <end position="199"/>
    </location>
</feature>
<dbReference type="Proteomes" id="UP001633002">
    <property type="component" value="Unassembled WGS sequence"/>
</dbReference>
<feature type="compositionally biased region" description="Pro residues" evidence="2">
    <location>
        <begin position="543"/>
        <end position="552"/>
    </location>
</feature>
<proteinExistence type="predicted"/>
<sequence length="704" mass="79595">MEKEELEAVVARNDSELMTAVRKLEGVQGELDNKVRSKQELEEEIAQKEAFWERYMKTLQLQIDGKKRSLHVLTAEVESAKRESAKIPWFSIASYPLNIEESELATDAVDADRYNSLLGYEDPHVEVNGPYGGSTQGETRPANRFDQLLAAVQDVMDSTEIPEHSLASLPAAIDSDAEPPDSPAHHGQEQAPERSRAERIPQPPPVEKECVSEDHTIKVTTVDNTPVTANTSGGSPNRRPTSQTAEVTTVDEVLVTANTSRTSPHSSQVAQKGGVGGAEQTRKVKRKADSRLEEEPQPTKRPTTDLPGTSTPQGLLSPRTAQQVPPPPRNTPQVPPPIRKTKPQVPPPPKKTTPKVPPPPKITFANLPPQRPPSTTARRTSAAGLPPLPPTAATRGRTDPSGISFCTGRGRGRAGSTPAKQRTHARPGTSRRAAPKQPAPLPVNPNDGQDNEDDEMAEVWRDFAVVQAQTKAKKNEQREKEEHEQFVKFAKLREEKQIENWRAMDASDRKKWDEIVATFPYGAENDYDSRTGYDPPRYEPIPRTSPKPPGRPRLPDPPRETAQEEIERKKRAYEKGIEKRRPGTAPSCTHDLVWQDCPLCRRKPQPPLMQWSDEDLCAYYERIERQKKEEEEKRRRRLVHKRKYFPVIYRNRVAKVIWYHEFYRRLEIEVTIKRLKEWVERKLNPEPSEDEDSNKKMVNFKTSV</sequence>
<accession>A0ABD3GX80</accession>
<keyword evidence="4" id="KW-1185">Reference proteome</keyword>
<feature type="compositionally biased region" description="Polar residues" evidence="2">
    <location>
        <begin position="256"/>
        <end position="270"/>
    </location>
</feature>
<evidence type="ECO:0000313" key="4">
    <source>
        <dbReference type="Proteomes" id="UP001633002"/>
    </source>
</evidence>
<name>A0ABD3GX80_9MARC</name>
<evidence type="ECO:0000256" key="2">
    <source>
        <dbReference type="SAM" id="MobiDB-lite"/>
    </source>
</evidence>
<evidence type="ECO:0000256" key="1">
    <source>
        <dbReference type="SAM" id="Coils"/>
    </source>
</evidence>
<reference evidence="3 4" key="1">
    <citation type="submission" date="2024-09" db="EMBL/GenBank/DDBJ databases">
        <title>Chromosome-scale assembly of Riccia sorocarpa.</title>
        <authorList>
            <person name="Paukszto L."/>
        </authorList>
    </citation>
    <scope>NUCLEOTIDE SEQUENCE [LARGE SCALE GENOMIC DNA]</scope>
    <source>
        <strain evidence="3">LP-2024</strain>
        <tissue evidence="3">Aerial parts of the thallus</tissue>
    </source>
</reference>
<feature type="region of interest" description="Disordered" evidence="2">
    <location>
        <begin position="520"/>
        <end position="585"/>
    </location>
</feature>
<comment type="caution">
    <text evidence="3">The sequence shown here is derived from an EMBL/GenBank/DDBJ whole genome shotgun (WGS) entry which is preliminary data.</text>
</comment>
<gene>
    <name evidence="3" type="ORF">R1sor_000767</name>
</gene>
<feature type="compositionally biased region" description="Pro residues" evidence="2">
    <location>
        <begin position="324"/>
        <end position="361"/>
    </location>
</feature>
<feature type="region of interest" description="Disordered" evidence="2">
    <location>
        <begin position="685"/>
        <end position="704"/>
    </location>
</feature>
<feature type="compositionally biased region" description="Polar residues" evidence="2">
    <location>
        <begin position="218"/>
        <end position="247"/>
    </location>
</feature>
<dbReference type="EMBL" id="JBJQOH010000006">
    <property type="protein sequence ID" value="KAL3682745.1"/>
    <property type="molecule type" value="Genomic_DNA"/>
</dbReference>
<organism evidence="3 4">
    <name type="scientific">Riccia sorocarpa</name>
    <dbReference type="NCBI Taxonomy" id="122646"/>
    <lineage>
        <taxon>Eukaryota</taxon>
        <taxon>Viridiplantae</taxon>
        <taxon>Streptophyta</taxon>
        <taxon>Embryophyta</taxon>
        <taxon>Marchantiophyta</taxon>
        <taxon>Marchantiopsida</taxon>
        <taxon>Marchantiidae</taxon>
        <taxon>Marchantiales</taxon>
        <taxon>Ricciaceae</taxon>
        <taxon>Riccia</taxon>
    </lineage>
</organism>
<feature type="region of interest" description="Disordered" evidence="2">
    <location>
        <begin position="121"/>
        <end position="140"/>
    </location>
</feature>
<evidence type="ECO:0000313" key="3">
    <source>
        <dbReference type="EMBL" id="KAL3682745.1"/>
    </source>
</evidence>
<feature type="region of interest" description="Disordered" evidence="2">
    <location>
        <begin position="173"/>
        <end position="462"/>
    </location>
</feature>
<keyword evidence="1" id="KW-0175">Coiled coil</keyword>
<feature type="compositionally biased region" description="Basic and acidic residues" evidence="2">
    <location>
        <begin position="206"/>
        <end position="217"/>
    </location>
</feature>
<feature type="coiled-coil region" evidence="1">
    <location>
        <begin position="24"/>
        <end position="83"/>
    </location>
</feature>
<dbReference type="AlphaFoldDB" id="A0ABD3GX80"/>
<feature type="compositionally biased region" description="Basic and acidic residues" evidence="2">
    <location>
        <begin position="553"/>
        <end position="581"/>
    </location>
</feature>
<protein>
    <submittedName>
        <fullName evidence="3">Uncharacterized protein</fullName>
    </submittedName>
</protein>